<dbReference type="PROSITE" id="PS00061">
    <property type="entry name" value="ADH_SHORT"/>
    <property type="match status" value="1"/>
</dbReference>
<evidence type="ECO:0000256" key="1">
    <source>
        <dbReference type="ARBA" id="ARBA00006484"/>
    </source>
</evidence>
<evidence type="ECO:0000313" key="5">
    <source>
        <dbReference type="Proteomes" id="UP001141552"/>
    </source>
</evidence>
<keyword evidence="2" id="KW-0560">Oxidoreductase</keyword>
<dbReference type="PANTHER" id="PTHR48107">
    <property type="entry name" value="NADPH-DEPENDENT ALDEHYDE REDUCTASE-LIKE PROTEIN, CHLOROPLASTIC-RELATED"/>
    <property type="match status" value="1"/>
</dbReference>
<dbReference type="Proteomes" id="UP001141552">
    <property type="component" value="Unassembled WGS sequence"/>
</dbReference>
<dbReference type="InterPro" id="IPR002347">
    <property type="entry name" value="SDR_fam"/>
</dbReference>
<dbReference type="Pfam" id="PF13561">
    <property type="entry name" value="adh_short_C2"/>
    <property type="match status" value="1"/>
</dbReference>
<reference evidence="4" key="2">
    <citation type="journal article" date="2023" name="Plants (Basel)">
        <title>Annotation of the Turnera subulata (Passifloraceae) Draft Genome Reveals the S-Locus Evolved after the Divergence of Turneroideae from Passifloroideae in a Stepwise Manner.</title>
        <authorList>
            <person name="Henning P.M."/>
            <person name="Roalson E.H."/>
            <person name="Mir W."/>
            <person name="McCubbin A.G."/>
            <person name="Shore J.S."/>
        </authorList>
    </citation>
    <scope>NUCLEOTIDE SEQUENCE</scope>
    <source>
        <strain evidence="4">F60SS</strain>
    </source>
</reference>
<dbReference type="SUPFAM" id="SSF51735">
    <property type="entry name" value="NAD(P)-binding Rossmann-fold domains"/>
    <property type="match status" value="1"/>
</dbReference>
<protein>
    <submittedName>
        <fullName evidence="4">Glucose and ribitol dehydrogenase</fullName>
    </submittedName>
</protein>
<dbReference type="Gene3D" id="3.40.50.720">
    <property type="entry name" value="NAD(P)-binding Rossmann-like Domain"/>
    <property type="match status" value="1"/>
</dbReference>
<dbReference type="EMBL" id="JAKUCV010001205">
    <property type="protein sequence ID" value="KAJ4847297.1"/>
    <property type="molecule type" value="Genomic_DNA"/>
</dbReference>
<organism evidence="4 5">
    <name type="scientific">Turnera subulata</name>
    <dbReference type="NCBI Taxonomy" id="218843"/>
    <lineage>
        <taxon>Eukaryota</taxon>
        <taxon>Viridiplantae</taxon>
        <taxon>Streptophyta</taxon>
        <taxon>Embryophyta</taxon>
        <taxon>Tracheophyta</taxon>
        <taxon>Spermatophyta</taxon>
        <taxon>Magnoliopsida</taxon>
        <taxon>eudicotyledons</taxon>
        <taxon>Gunneridae</taxon>
        <taxon>Pentapetalae</taxon>
        <taxon>rosids</taxon>
        <taxon>fabids</taxon>
        <taxon>Malpighiales</taxon>
        <taxon>Passifloraceae</taxon>
        <taxon>Turnera</taxon>
    </lineage>
</organism>
<comment type="similarity">
    <text evidence="1">Belongs to the short-chain dehydrogenases/reductases (SDR) family.</text>
</comment>
<dbReference type="OrthoDB" id="47007at2759"/>
<keyword evidence="5" id="KW-1185">Reference proteome</keyword>
<dbReference type="InterPro" id="IPR020904">
    <property type="entry name" value="Sc_DH/Rdtase_CS"/>
</dbReference>
<comment type="caution">
    <text evidence="4">The sequence shown here is derived from an EMBL/GenBank/DDBJ whole genome shotgun (WGS) entry which is preliminary data.</text>
</comment>
<sequence>MATDGAQAQPIDGAQAQPQQPGVEYLMHPRPVSIDPEYQPSNKLQGKVALITGGDSGIGRSVSYYFALEGAVVAFTYVAGIEDKDKDETLKTIKELTKGRSGKGPIAIATDVRFEENCKKVVDQVVGEFGGIDILVNNAGYQHFNRTVEEITEDRLERTFRTNIYAHFFMIKHALAHMKEGSSIINTASQVAYQGASWLLDYSSTKGAIVAFTRSLSQFLVDRKIRVNGVAPGPIWTPLQVSAGAVPPELLATFGSASGVPMNRPGQPCEVAPSFVFLASNQMSSYMTGQVLHPNGGAIVNG</sequence>
<dbReference type="PANTHER" id="PTHR48107:SF16">
    <property type="entry name" value="NADPH-DEPENDENT ALDEHYDE REDUCTASE 1, CHLOROPLASTIC"/>
    <property type="match status" value="1"/>
</dbReference>
<gene>
    <name evidence="4" type="primary">CAISE5_2</name>
    <name evidence="4" type="ORF">Tsubulata_038597</name>
</gene>
<dbReference type="AlphaFoldDB" id="A0A9Q0GEE3"/>
<accession>A0A9Q0GEE3</accession>
<name>A0A9Q0GEE3_9ROSI</name>
<dbReference type="GO" id="GO:0016614">
    <property type="term" value="F:oxidoreductase activity, acting on CH-OH group of donors"/>
    <property type="evidence" value="ECO:0007669"/>
    <property type="project" value="UniProtKB-ARBA"/>
</dbReference>
<evidence type="ECO:0000313" key="4">
    <source>
        <dbReference type="EMBL" id="KAJ4847297.1"/>
    </source>
</evidence>
<proteinExistence type="inferred from homology"/>
<evidence type="ECO:0000256" key="2">
    <source>
        <dbReference type="ARBA" id="ARBA00023002"/>
    </source>
</evidence>
<dbReference type="InterPro" id="IPR036291">
    <property type="entry name" value="NAD(P)-bd_dom_sf"/>
</dbReference>
<dbReference type="PRINTS" id="PR00081">
    <property type="entry name" value="GDHRDH"/>
</dbReference>
<evidence type="ECO:0000256" key="3">
    <source>
        <dbReference type="SAM" id="MobiDB-lite"/>
    </source>
</evidence>
<dbReference type="FunFam" id="3.40.50.720:FF:000084">
    <property type="entry name" value="Short-chain dehydrogenase reductase"/>
    <property type="match status" value="1"/>
</dbReference>
<dbReference type="PRINTS" id="PR00080">
    <property type="entry name" value="SDRFAMILY"/>
</dbReference>
<feature type="region of interest" description="Disordered" evidence="3">
    <location>
        <begin position="1"/>
        <end position="20"/>
    </location>
</feature>
<reference evidence="4" key="1">
    <citation type="submission" date="2022-02" db="EMBL/GenBank/DDBJ databases">
        <authorList>
            <person name="Henning P.M."/>
            <person name="McCubbin A.G."/>
            <person name="Shore J.S."/>
        </authorList>
    </citation>
    <scope>NUCLEOTIDE SEQUENCE</scope>
    <source>
        <strain evidence="4">F60SS</strain>
        <tissue evidence="4">Leaves</tissue>
    </source>
</reference>